<feature type="transmembrane region" description="Helical" evidence="9">
    <location>
        <begin position="194"/>
        <end position="213"/>
    </location>
</feature>
<keyword evidence="3" id="KW-1003">Cell membrane</keyword>
<reference evidence="11 12" key="1">
    <citation type="submission" date="2018-07" db="EMBL/GenBank/DDBJ databases">
        <title>Genomic Encyclopedia of Type Strains, Phase IV (KMG-IV): sequencing the most valuable type-strain genomes for metagenomic binning, comparative biology and taxonomic classification.</title>
        <authorList>
            <person name="Goeker M."/>
        </authorList>
    </citation>
    <scope>NUCLEOTIDE SEQUENCE [LARGE SCALE GENOMIC DNA]</scope>
    <source>
        <strain evidence="11 12">DSM 21410</strain>
    </source>
</reference>
<dbReference type="InterPro" id="IPR050366">
    <property type="entry name" value="BP-dependent_transpt_permease"/>
</dbReference>
<evidence type="ECO:0000256" key="3">
    <source>
        <dbReference type="ARBA" id="ARBA00022475"/>
    </source>
</evidence>
<dbReference type="Gene3D" id="1.10.3720.10">
    <property type="entry name" value="MetI-like"/>
    <property type="match status" value="1"/>
</dbReference>
<keyword evidence="5" id="KW-0571">Peptide transport</keyword>
<comment type="similarity">
    <text evidence="9">Belongs to the binding-protein-dependent transport system permease family.</text>
</comment>
<feature type="transmembrane region" description="Helical" evidence="9">
    <location>
        <begin position="12"/>
        <end position="32"/>
    </location>
</feature>
<evidence type="ECO:0000256" key="6">
    <source>
        <dbReference type="ARBA" id="ARBA00022927"/>
    </source>
</evidence>
<feature type="transmembrane region" description="Helical" evidence="9">
    <location>
        <begin position="225"/>
        <end position="246"/>
    </location>
</feature>
<keyword evidence="7 9" id="KW-1133">Transmembrane helix</keyword>
<dbReference type="GO" id="GO:0015833">
    <property type="term" value="P:peptide transport"/>
    <property type="evidence" value="ECO:0007669"/>
    <property type="project" value="UniProtKB-KW"/>
</dbReference>
<dbReference type="PANTHER" id="PTHR43386">
    <property type="entry name" value="OLIGOPEPTIDE TRANSPORT SYSTEM PERMEASE PROTEIN APPC"/>
    <property type="match status" value="1"/>
</dbReference>
<evidence type="ECO:0000256" key="2">
    <source>
        <dbReference type="ARBA" id="ARBA00022448"/>
    </source>
</evidence>
<feature type="transmembrane region" description="Helical" evidence="9">
    <location>
        <begin position="137"/>
        <end position="159"/>
    </location>
</feature>
<dbReference type="InterPro" id="IPR000515">
    <property type="entry name" value="MetI-like"/>
</dbReference>
<dbReference type="PANTHER" id="PTHR43386:SF24">
    <property type="entry name" value="OLIGOPEPTIDE TRANSPORT SYSTEM PERMEASE PROTEIN AMID"/>
    <property type="match status" value="1"/>
</dbReference>
<protein>
    <submittedName>
        <fullName evidence="11">Peptide/nickel transport system permease protein</fullName>
    </submittedName>
</protein>
<dbReference type="GO" id="GO:0005886">
    <property type="term" value="C:plasma membrane"/>
    <property type="evidence" value="ECO:0007669"/>
    <property type="project" value="UniProtKB-SubCell"/>
</dbReference>
<feature type="domain" description="ABC transmembrane type-1" evidence="10">
    <location>
        <begin position="131"/>
        <end position="321"/>
    </location>
</feature>
<dbReference type="EMBL" id="QPJS01000001">
    <property type="protein sequence ID" value="RCX05366.1"/>
    <property type="molecule type" value="Genomic_DNA"/>
</dbReference>
<accession>A0A369AAN7</accession>
<dbReference type="PROSITE" id="PS50928">
    <property type="entry name" value="ABC_TM1"/>
    <property type="match status" value="1"/>
</dbReference>
<evidence type="ECO:0000256" key="7">
    <source>
        <dbReference type="ARBA" id="ARBA00022989"/>
    </source>
</evidence>
<dbReference type="InterPro" id="IPR035906">
    <property type="entry name" value="MetI-like_sf"/>
</dbReference>
<comment type="subcellular location">
    <subcellularLocation>
        <location evidence="1 9">Cell membrane</location>
        <topology evidence="1 9">Multi-pass membrane protein</topology>
    </subcellularLocation>
</comment>
<evidence type="ECO:0000313" key="12">
    <source>
        <dbReference type="Proteomes" id="UP000253517"/>
    </source>
</evidence>
<evidence type="ECO:0000313" key="11">
    <source>
        <dbReference type="EMBL" id="RCX05366.1"/>
    </source>
</evidence>
<comment type="caution">
    <text evidence="11">The sequence shown here is derived from an EMBL/GenBank/DDBJ whole genome shotgun (WGS) entry which is preliminary data.</text>
</comment>
<keyword evidence="4 9" id="KW-0812">Transmembrane</keyword>
<evidence type="ECO:0000259" key="10">
    <source>
        <dbReference type="PROSITE" id="PS50928"/>
    </source>
</evidence>
<dbReference type="Pfam" id="PF00528">
    <property type="entry name" value="BPD_transp_1"/>
    <property type="match status" value="1"/>
</dbReference>
<dbReference type="Proteomes" id="UP000253517">
    <property type="component" value="Unassembled WGS sequence"/>
</dbReference>
<keyword evidence="2 9" id="KW-0813">Transport</keyword>
<name>A0A369AAN7_9FLAO</name>
<keyword evidence="12" id="KW-1185">Reference proteome</keyword>
<gene>
    <name evidence="11" type="ORF">DES35_101651</name>
</gene>
<dbReference type="AlphaFoldDB" id="A0A369AAN7"/>
<dbReference type="SUPFAM" id="SSF161098">
    <property type="entry name" value="MetI-like"/>
    <property type="match status" value="1"/>
</dbReference>
<evidence type="ECO:0000256" key="4">
    <source>
        <dbReference type="ARBA" id="ARBA00022692"/>
    </source>
</evidence>
<organism evidence="11 12">
    <name type="scientific">Schleiferia thermophila</name>
    <dbReference type="NCBI Taxonomy" id="884107"/>
    <lineage>
        <taxon>Bacteria</taxon>
        <taxon>Pseudomonadati</taxon>
        <taxon>Bacteroidota</taxon>
        <taxon>Flavobacteriia</taxon>
        <taxon>Flavobacteriales</taxon>
        <taxon>Schleiferiaceae</taxon>
        <taxon>Schleiferia</taxon>
    </lineage>
</organism>
<evidence type="ECO:0000256" key="5">
    <source>
        <dbReference type="ARBA" id="ARBA00022856"/>
    </source>
</evidence>
<dbReference type="GO" id="GO:0015031">
    <property type="term" value="P:protein transport"/>
    <property type="evidence" value="ECO:0007669"/>
    <property type="project" value="UniProtKB-KW"/>
</dbReference>
<sequence length="333" mass="37218">MRDRKSSRHPLKSLPVVLIACFIALAFSSYFLPDKKPGAYDHIQLEYSLLPPLTRVQFLFLEENPESDVERIIPYDSLFLDSDGIEHYFSKRKKVYSNYHRQQTAQQHSRLFLLGTDRFGRDLFARVAYGSRVSLSIGFLAMMVSLLVGVPLGAIAGYLGGLADRVIMWLASVMWSVPSIMLVMSFTLVFGKSLVQVFVAVGITMWVDVARTVRGKVLTLRNKEYILAAQICGLSSFRILAVHIFPNILGPILILAASHFSTAVLLESGISFLGLGVQPPTPSWGNIIRDHYPYLLMGKPWVVILPAICIVGLILSLISLANRLRDHFDVSSY</sequence>
<dbReference type="CDD" id="cd06261">
    <property type="entry name" value="TM_PBP2"/>
    <property type="match status" value="1"/>
</dbReference>
<keyword evidence="8 9" id="KW-0472">Membrane</keyword>
<dbReference type="RefSeq" id="WP_114365753.1">
    <property type="nucleotide sequence ID" value="NZ_BHZF01000001.1"/>
</dbReference>
<dbReference type="GO" id="GO:0055085">
    <property type="term" value="P:transmembrane transport"/>
    <property type="evidence" value="ECO:0007669"/>
    <property type="project" value="InterPro"/>
</dbReference>
<proteinExistence type="inferred from homology"/>
<evidence type="ECO:0000256" key="9">
    <source>
        <dbReference type="RuleBase" id="RU363032"/>
    </source>
</evidence>
<evidence type="ECO:0000256" key="8">
    <source>
        <dbReference type="ARBA" id="ARBA00023136"/>
    </source>
</evidence>
<evidence type="ECO:0000256" key="1">
    <source>
        <dbReference type="ARBA" id="ARBA00004651"/>
    </source>
</evidence>
<feature type="transmembrane region" description="Helical" evidence="9">
    <location>
        <begin position="166"/>
        <end position="188"/>
    </location>
</feature>
<keyword evidence="6" id="KW-0653">Protein transport</keyword>
<feature type="transmembrane region" description="Helical" evidence="9">
    <location>
        <begin position="298"/>
        <end position="321"/>
    </location>
</feature>